<dbReference type="EMBL" id="CAJNIZ010015543">
    <property type="protein sequence ID" value="CAE7374114.1"/>
    <property type="molecule type" value="Genomic_DNA"/>
</dbReference>
<evidence type="ECO:0000256" key="1">
    <source>
        <dbReference type="SAM" id="MobiDB-lite"/>
    </source>
</evidence>
<organism evidence="2 3">
    <name type="scientific">Symbiodinium pilosum</name>
    <name type="common">Dinoflagellate</name>
    <dbReference type="NCBI Taxonomy" id="2952"/>
    <lineage>
        <taxon>Eukaryota</taxon>
        <taxon>Sar</taxon>
        <taxon>Alveolata</taxon>
        <taxon>Dinophyceae</taxon>
        <taxon>Suessiales</taxon>
        <taxon>Symbiodiniaceae</taxon>
        <taxon>Symbiodinium</taxon>
    </lineage>
</organism>
<comment type="caution">
    <text evidence="2">The sequence shown here is derived from an EMBL/GenBank/DDBJ whole genome shotgun (WGS) entry which is preliminary data.</text>
</comment>
<name>A0A812QCB6_SYMPI</name>
<reference evidence="2" key="1">
    <citation type="submission" date="2021-02" db="EMBL/GenBank/DDBJ databases">
        <authorList>
            <person name="Dougan E. K."/>
            <person name="Rhodes N."/>
            <person name="Thang M."/>
            <person name="Chan C."/>
        </authorList>
    </citation>
    <scope>NUCLEOTIDE SEQUENCE</scope>
</reference>
<keyword evidence="3" id="KW-1185">Reference proteome</keyword>
<dbReference type="AlphaFoldDB" id="A0A812QCB6"/>
<evidence type="ECO:0000313" key="3">
    <source>
        <dbReference type="Proteomes" id="UP000649617"/>
    </source>
</evidence>
<dbReference type="Proteomes" id="UP000649617">
    <property type="component" value="Unassembled WGS sequence"/>
</dbReference>
<feature type="compositionally biased region" description="Polar residues" evidence="1">
    <location>
        <begin position="231"/>
        <end position="240"/>
    </location>
</feature>
<proteinExistence type="predicted"/>
<protein>
    <submittedName>
        <fullName evidence="2">ANKRD17 protein</fullName>
    </submittedName>
</protein>
<gene>
    <name evidence="2" type="primary">ANKRD17</name>
    <name evidence="2" type="ORF">SPIL2461_LOCUS9079</name>
</gene>
<sequence length="477" mass="51129">THGFCSAFAPSDFLASRSSLSTTRIMSAELAAEFARVAEEQIPAFIRQSADLWPDVSAKIQTQATQEAESWAQAFGAMFTIDENTPKEVIAVLAGIPRDRASDLETELAARFEAFWSQLPALVQEVSDKEAVCAKWRISDGLAHITAFLSSGPSYRYVPLYLPKDGAQRELAAKVLSPEQAAQIQGLFEESKAAALAALPALVRYWDVLVAWDGDGSLQASPPKRVRMSDTKQASESLANSPAARSKDEKVLALKDLGAEPVSKAPKFSLAVWAAWSPGKTRTANVGKPAVGKPGNNQVFTAIVHDGTGIAQLEGWGQQAVALAERLRSVGDRLGEVRLDIVARVQGVVPLGKTTLGFEKKLMYAPESSIQFADVGPPALDPSVFPLGTVGEAENLQVTNYSGQYLSDRGNTLASLTLIDATGGTLDVTLTGRHAELDMEDGKTLAVFFGVVKTPVSSRAESSKTLWLYDESHLVVL</sequence>
<accession>A0A812QCB6</accession>
<evidence type="ECO:0000313" key="2">
    <source>
        <dbReference type="EMBL" id="CAE7374114.1"/>
    </source>
</evidence>
<feature type="non-terminal residue" evidence="2">
    <location>
        <position position="477"/>
    </location>
</feature>
<feature type="region of interest" description="Disordered" evidence="1">
    <location>
        <begin position="220"/>
        <end position="244"/>
    </location>
</feature>